<dbReference type="SUPFAM" id="SSF53335">
    <property type="entry name" value="S-adenosyl-L-methionine-dependent methyltransferases"/>
    <property type="match status" value="1"/>
</dbReference>
<dbReference type="Pfam" id="PF01135">
    <property type="entry name" value="PCMT"/>
    <property type="match status" value="1"/>
</dbReference>
<sequence length="217" mass="22828">MPIADYLSARRAMVENQIQTSSVTDVRLLKAFHGVPRECFVPEGRRELAYSDAHHPLGNGRILPAPSVFARLVQLADIRDTDHVLDVGAASGYSTAIIAAIARKVVGWEPDAALAAAALSTLAELGIANATMVAGDGLAANFNGFDAIIVEGAVKQVPNDLLGRLALGGRLVCLLRQGPTGVATVYTRAPEGVVSKSSFNATLPLMELAPTPEIFVF</sequence>
<comment type="caution">
    <text evidence="4">The sequence shown here is derived from an EMBL/GenBank/DDBJ whole genome shotgun (WGS) entry which is preliminary data.</text>
</comment>
<evidence type="ECO:0000313" key="4">
    <source>
        <dbReference type="EMBL" id="MCP8885999.1"/>
    </source>
</evidence>
<dbReference type="Proteomes" id="UP001060275">
    <property type="component" value="Unassembled WGS sequence"/>
</dbReference>
<dbReference type="Gene3D" id="3.40.50.150">
    <property type="entry name" value="Vaccinia Virus protein VP39"/>
    <property type="match status" value="1"/>
</dbReference>
<name>A0A9Q4FRN5_9HYPH</name>
<evidence type="ECO:0000313" key="5">
    <source>
        <dbReference type="Proteomes" id="UP001060275"/>
    </source>
</evidence>
<organism evidence="4 5">
    <name type="scientific">Devosia ureilytica</name>
    <dbReference type="NCBI Taxonomy" id="2952754"/>
    <lineage>
        <taxon>Bacteria</taxon>
        <taxon>Pseudomonadati</taxon>
        <taxon>Pseudomonadota</taxon>
        <taxon>Alphaproteobacteria</taxon>
        <taxon>Hyphomicrobiales</taxon>
        <taxon>Devosiaceae</taxon>
        <taxon>Devosia</taxon>
    </lineage>
</organism>
<accession>A0A9Q4FRN5</accession>
<evidence type="ECO:0000256" key="3">
    <source>
        <dbReference type="ARBA" id="ARBA00030757"/>
    </source>
</evidence>
<dbReference type="PANTHER" id="PTHR11579:SF18">
    <property type="entry name" value="PROTEIN-L-ISOASPARTATE O-METHYLTRANSFERASE"/>
    <property type="match status" value="1"/>
</dbReference>
<reference evidence="4" key="1">
    <citation type="submission" date="2022-06" db="EMBL/GenBank/DDBJ databases">
        <title>Devosia sp. XJ19-45 genome assembly.</title>
        <authorList>
            <person name="Li B."/>
            <person name="Cai M."/>
            <person name="Nie G."/>
            <person name="Li W."/>
        </authorList>
    </citation>
    <scope>NUCLEOTIDE SEQUENCE</scope>
    <source>
        <strain evidence="4">XJ19-45</strain>
    </source>
</reference>
<evidence type="ECO:0000256" key="2">
    <source>
        <dbReference type="ARBA" id="ARBA00013346"/>
    </source>
</evidence>
<proteinExistence type="inferred from homology"/>
<dbReference type="GO" id="GO:0005737">
    <property type="term" value="C:cytoplasm"/>
    <property type="evidence" value="ECO:0007669"/>
    <property type="project" value="TreeGrafter"/>
</dbReference>
<dbReference type="InterPro" id="IPR029063">
    <property type="entry name" value="SAM-dependent_MTases_sf"/>
</dbReference>
<keyword evidence="5" id="KW-1185">Reference proteome</keyword>
<dbReference type="AlphaFoldDB" id="A0A9Q4FRN5"/>
<gene>
    <name evidence="4" type="ORF">NF348_02660</name>
</gene>
<evidence type="ECO:0000256" key="1">
    <source>
        <dbReference type="ARBA" id="ARBA00005369"/>
    </source>
</evidence>
<comment type="similarity">
    <text evidence="1">Belongs to the methyltransferase superfamily. L-isoaspartyl/D-aspartyl protein methyltransferase family.</text>
</comment>
<dbReference type="InterPro" id="IPR000682">
    <property type="entry name" value="PCMT"/>
</dbReference>
<dbReference type="RefSeq" id="WP_254672810.1">
    <property type="nucleotide sequence ID" value="NZ_JAMWDU010000001.1"/>
</dbReference>
<dbReference type="EMBL" id="JAMWDU010000001">
    <property type="protein sequence ID" value="MCP8885999.1"/>
    <property type="molecule type" value="Genomic_DNA"/>
</dbReference>
<dbReference type="GO" id="GO:0004719">
    <property type="term" value="F:protein-L-isoaspartate (D-aspartate) O-methyltransferase activity"/>
    <property type="evidence" value="ECO:0007669"/>
    <property type="project" value="InterPro"/>
</dbReference>
<protein>
    <recommendedName>
        <fullName evidence="2">Protein-L-isoaspartate O-methyltransferase</fullName>
    </recommendedName>
    <alternativeName>
        <fullName evidence="3">Protein L-isoaspartyl methyltransferase</fullName>
    </alternativeName>
</protein>
<dbReference type="PANTHER" id="PTHR11579">
    <property type="entry name" value="PROTEIN-L-ISOASPARTATE O-METHYLTRANSFERASE"/>
    <property type="match status" value="1"/>
</dbReference>